<gene>
    <name evidence="6" type="ORF">PFISCL1PPCAC_17723</name>
</gene>
<dbReference type="SUPFAM" id="SSF49854">
    <property type="entry name" value="Spermadhesin, CUB domain"/>
    <property type="match status" value="1"/>
</dbReference>
<keyword evidence="3" id="KW-0472">Membrane</keyword>
<comment type="caution">
    <text evidence="2">Lacks conserved residue(s) required for the propagation of feature annotation.</text>
</comment>
<name>A0AAV5W3P0_9BILA</name>
<dbReference type="PROSITE" id="PS01180">
    <property type="entry name" value="CUB"/>
    <property type="match status" value="1"/>
</dbReference>
<dbReference type="SMART" id="SM00042">
    <property type="entry name" value="CUB"/>
    <property type="match status" value="1"/>
</dbReference>
<feature type="domain" description="CUB" evidence="4">
    <location>
        <begin position="321"/>
        <end position="429"/>
    </location>
</feature>
<dbReference type="SUPFAM" id="SSF56436">
    <property type="entry name" value="C-type lectin-like"/>
    <property type="match status" value="2"/>
</dbReference>
<dbReference type="PANTHER" id="PTHR22991">
    <property type="entry name" value="PROTEIN CBG13490"/>
    <property type="match status" value="1"/>
</dbReference>
<reference evidence="6" key="1">
    <citation type="submission" date="2023-10" db="EMBL/GenBank/DDBJ databases">
        <title>Genome assembly of Pristionchus species.</title>
        <authorList>
            <person name="Yoshida K."/>
            <person name="Sommer R.J."/>
        </authorList>
    </citation>
    <scope>NUCLEOTIDE SEQUENCE</scope>
    <source>
        <strain evidence="6">RS5133</strain>
    </source>
</reference>
<evidence type="ECO:0000313" key="6">
    <source>
        <dbReference type="EMBL" id="GMT26426.1"/>
    </source>
</evidence>
<dbReference type="InterPro" id="IPR000859">
    <property type="entry name" value="CUB_dom"/>
</dbReference>
<dbReference type="InterPro" id="IPR001304">
    <property type="entry name" value="C-type_lectin-like"/>
</dbReference>
<dbReference type="InterPro" id="IPR016186">
    <property type="entry name" value="C-type_lectin-like/link_sf"/>
</dbReference>
<keyword evidence="3" id="KW-1133">Transmembrane helix</keyword>
<proteinExistence type="predicted"/>
<evidence type="ECO:0000256" key="2">
    <source>
        <dbReference type="PROSITE-ProRule" id="PRU00059"/>
    </source>
</evidence>
<protein>
    <recommendedName>
        <fullName evidence="8">C-type lectin</fullName>
    </recommendedName>
</protein>
<evidence type="ECO:0000259" key="4">
    <source>
        <dbReference type="PROSITE" id="PS01180"/>
    </source>
</evidence>
<evidence type="ECO:0000313" key="7">
    <source>
        <dbReference type="Proteomes" id="UP001432322"/>
    </source>
</evidence>
<dbReference type="PROSITE" id="PS00615">
    <property type="entry name" value="C_TYPE_LECTIN_1"/>
    <property type="match status" value="1"/>
</dbReference>
<evidence type="ECO:0000259" key="5">
    <source>
        <dbReference type="PROSITE" id="PS50041"/>
    </source>
</evidence>
<feature type="non-terminal residue" evidence="6">
    <location>
        <position position="1"/>
    </location>
</feature>
<feature type="domain" description="C-type lectin" evidence="5">
    <location>
        <begin position="188"/>
        <end position="302"/>
    </location>
</feature>
<sequence length="433" mass="48881">DSNISSSFLQVKMVRILLFLYFGVIFVLADLQCPENYQLMGDGRCIRSVYLHVQGIMSDMMSKGIEECKKDGAFLPIIRSDQENSMFSEITYNLTKADTPLLVLGMVCNSSTRRLEWIDGSKITYTYKNFNVTFDCVSTNYLVESKPHDERWYSHSSSLSSWWTVLCVVEPREDACGKYEQMSSSKDESKSCFKIYSGALSWTDAQETCENDFGDLATINSEEENKFFWRSAVGNNVLDDLHIGAHQSPDNGIDWFWIDGNKNITSDVYQNFVDGFPVAGGGKCAAMLTESPTALWINEDCNIQQLPFICRRSGLRKPLECPTAQPNQGEDIYAPGFPLPSAPCEYTFLVDINYVVKLEIVALEANPGIDFLEVYDGPVGRNLLANLTGSTPTPNKFTTKSNVMRVNWKPNMNDRPANYRGFRMRYNALYSGK</sequence>
<keyword evidence="3" id="KW-0812">Transmembrane</keyword>
<feature type="transmembrane region" description="Helical" evidence="3">
    <location>
        <begin position="12"/>
        <end position="29"/>
    </location>
</feature>
<keyword evidence="1" id="KW-1015">Disulfide bond</keyword>
<accession>A0AAV5W3P0</accession>
<dbReference type="Gene3D" id="3.10.100.10">
    <property type="entry name" value="Mannose-Binding Protein A, subunit A"/>
    <property type="match status" value="2"/>
</dbReference>
<dbReference type="Gene3D" id="2.60.120.290">
    <property type="entry name" value="Spermadhesin, CUB domain"/>
    <property type="match status" value="1"/>
</dbReference>
<keyword evidence="7" id="KW-1185">Reference proteome</keyword>
<evidence type="ECO:0008006" key="8">
    <source>
        <dbReference type="Google" id="ProtNLM"/>
    </source>
</evidence>
<comment type="caution">
    <text evidence="6">The sequence shown here is derived from an EMBL/GenBank/DDBJ whole genome shotgun (WGS) entry which is preliminary data.</text>
</comment>
<dbReference type="PANTHER" id="PTHR22991:SF40">
    <property type="entry name" value="PROTEIN CBG13490"/>
    <property type="match status" value="1"/>
</dbReference>
<dbReference type="PROSITE" id="PS50041">
    <property type="entry name" value="C_TYPE_LECTIN_2"/>
    <property type="match status" value="1"/>
</dbReference>
<dbReference type="EMBL" id="BTSY01000005">
    <property type="protein sequence ID" value="GMT26426.1"/>
    <property type="molecule type" value="Genomic_DNA"/>
</dbReference>
<dbReference type="InterPro" id="IPR050976">
    <property type="entry name" value="Snaclec"/>
</dbReference>
<organism evidence="6 7">
    <name type="scientific">Pristionchus fissidentatus</name>
    <dbReference type="NCBI Taxonomy" id="1538716"/>
    <lineage>
        <taxon>Eukaryota</taxon>
        <taxon>Metazoa</taxon>
        <taxon>Ecdysozoa</taxon>
        <taxon>Nematoda</taxon>
        <taxon>Chromadorea</taxon>
        <taxon>Rhabditida</taxon>
        <taxon>Rhabditina</taxon>
        <taxon>Diplogasteromorpha</taxon>
        <taxon>Diplogasteroidea</taxon>
        <taxon>Neodiplogasteridae</taxon>
        <taxon>Pristionchus</taxon>
    </lineage>
</organism>
<dbReference type="Pfam" id="PF00431">
    <property type="entry name" value="CUB"/>
    <property type="match status" value="1"/>
</dbReference>
<dbReference type="CDD" id="cd00041">
    <property type="entry name" value="CUB"/>
    <property type="match status" value="1"/>
</dbReference>
<evidence type="ECO:0000256" key="3">
    <source>
        <dbReference type="SAM" id="Phobius"/>
    </source>
</evidence>
<dbReference type="InterPro" id="IPR016187">
    <property type="entry name" value="CTDL_fold"/>
</dbReference>
<dbReference type="CDD" id="cd00037">
    <property type="entry name" value="CLECT"/>
    <property type="match status" value="2"/>
</dbReference>
<dbReference type="Pfam" id="PF00059">
    <property type="entry name" value="Lectin_C"/>
    <property type="match status" value="1"/>
</dbReference>
<dbReference type="SMART" id="SM00034">
    <property type="entry name" value="CLECT"/>
    <property type="match status" value="2"/>
</dbReference>
<dbReference type="AlphaFoldDB" id="A0AAV5W3P0"/>
<dbReference type="InterPro" id="IPR018378">
    <property type="entry name" value="C-type_lectin_CS"/>
</dbReference>
<dbReference type="InterPro" id="IPR035914">
    <property type="entry name" value="Sperma_CUB_dom_sf"/>
</dbReference>
<evidence type="ECO:0000256" key="1">
    <source>
        <dbReference type="ARBA" id="ARBA00023157"/>
    </source>
</evidence>
<dbReference type="Proteomes" id="UP001432322">
    <property type="component" value="Unassembled WGS sequence"/>
</dbReference>